<keyword evidence="15" id="KW-1185">Reference proteome</keyword>
<evidence type="ECO:0000256" key="10">
    <source>
        <dbReference type="ARBA" id="ARBA00038463"/>
    </source>
</evidence>
<reference evidence="14 15" key="1">
    <citation type="submission" date="2017-04" db="EMBL/GenBank/DDBJ databases">
        <authorList>
            <person name="Afonso C.L."/>
            <person name="Miller P.J."/>
            <person name="Scott M.A."/>
            <person name="Spackman E."/>
            <person name="Goraichik I."/>
            <person name="Dimitrov K.M."/>
            <person name="Suarez D.L."/>
            <person name="Swayne D.E."/>
        </authorList>
    </citation>
    <scope>NUCLEOTIDE SEQUENCE [LARGE SCALE GENOMIC DNA]</scope>
</reference>
<evidence type="ECO:0000256" key="11">
    <source>
        <dbReference type="ARBA" id="ARBA00048048"/>
    </source>
</evidence>
<dbReference type="Pfam" id="PF01529">
    <property type="entry name" value="DHHC"/>
    <property type="match status" value="1"/>
</dbReference>
<keyword evidence="6 12" id="KW-0472">Membrane</keyword>
<keyword evidence="5 12" id="KW-1133">Transmembrane helix</keyword>
<accession>A0A1X7R6A0</accession>
<evidence type="ECO:0000256" key="7">
    <source>
        <dbReference type="ARBA" id="ARBA00023139"/>
    </source>
</evidence>
<evidence type="ECO:0000259" key="13">
    <source>
        <dbReference type="Pfam" id="PF01529"/>
    </source>
</evidence>
<feature type="transmembrane region" description="Helical" evidence="12">
    <location>
        <begin position="178"/>
        <end position="200"/>
    </location>
</feature>
<dbReference type="STRING" id="1789683.A0A1X7R6A0"/>
<dbReference type="AlphaFoldDB" id="A0A1X7R6A0"/>
<comment type="similarity">
    <text evidence="10">Belongs to the DHHC palmitoyltransferase family. SWF1 subfamily.</text>
</comment>
<dbReference type="InterPro" id="IPR001594">
    <property type="entry name" value="Palmitoyltrfase_DHHC"/>
</dbReference>
<keyword evidence="8" id="KW-0449">Lipoprotein</keyword>
<evidence type="ECO:0000256" key="2">
    <source>
        <dbReference type="ARBA" id="ARBA00022679"/>
    </source>
</evidence>
<dbReference type="EMBL" id="FXLY01000007">
    <property type="protein sequence ID" value="SMN21121.1"/>
    <property type="molecule type" value="Genomic_DNA"/>
</dbReference>
<keyword evidence="3 12" id="KW-0812">Transmembrane</keyword>
<dbReference type="PANTHER" id="PTHR22883:SF489">
    <property type="entry name" value="PALMITOYLTRANSFERASE SWF1"/>
    <property type="match status" value="1"/>
</dbReference>
<dbReference type="Proteomes" id="UP000196158">
    <property type="component" value="Unassembled WGS sequence"/>
</dbReference>
<keyword evidence="7" id="KW-0564">Palmitate</keyword>
<dbReference type="GO" id="GO:0006612">
    <property type="term" value="P:protein targeting to membrane"/>
    <property type="evidence" value="ECO:0007669"/>
    <property type="project" value="TreeGrafter"/>
</dbReference>
<feature type="domain" description="Palmitoyltransferase DHHC" evidence="13">
    <location>
        <begin position="133"/>
        <end position="250"/>
    </location>
</feature>
<name>A0A1X7R6A0_9SACH</name>
<evidence type="ECO:0000256" key="6">
    <source>
        <dbReference type="ARBA" id="ARBA00023136"/>
    </source>
</evidence>
<evidence type="ECO:0000256" key="8">
    <source>
        <dbReference type="ARBA" id="ARBA00023288"/>
    </source>
</evidence>
<dbReference type="OrthoDB" id="9909019at2759"/>
<comment type="catalytic activity">
    <reaction evidence="11 12">
        <text>L-cysteinyl-[protein] + hexadecanoyl-CoA = S-hexadecanoyl-L-cysteinyl-[protein] + CoA</text>
        <dbReference type="Rhea" id="RHEA:36683"/>
        <dbReference type="Rhea" id="RHEA-COMP:10131"/>
        <dbReference type="Rhea" id="RHEA-COMP:11032"/>
        <dbReference type="ChEBI" id="CHEBI:29950"/>
        <dbReference type="ChEBI" id="CHEBI:57287"/>
        <dbReference type="ChEBI" id="CHEBI:57379"/>
        <dbReference type="ChEBI" id="CHEBI:74151"/>
        <dbReference type="EC" id="2.3.1.225"/>
    </reaction>
</comment>
<evidence type="ECO:0000256" key="3">
    <source>
        <dbReference type="ARBA" id="ARBA00022692"/>
    </source>
</evidence>
<protein>
    <recommendedName>
        <fullName evidence="12">Palmitoyltransferase</fullName>
        <ecNumber evidence="12">2.3.1.225</ecNumber>
    </recommendedName>
</protein>
<dbReference type="GO" id="GO:0005789">
    <property type="term" value="C:endoplasmic reticulum membrane"/>
    <property type="evidence" value="ECO:0007669"/>
    <property type="project" value="UniProtKB-SubCell"/>
</dbReference>
<dbReference type="GO" id="GO:0005794">
    <property type="term" value="C:Golgi apparatus"/>
    <property type="evidence" value="ECO:0007669"/>
    <property type="project" value="TreeGrafter"/>
</dbReference>
<feature type="transmembrane region" description="Helical" evidence="12">
    <location>
        <begin position="49"/>
        <end position="72"/>
    </location>
</feature>
<evidence type="ECO:0000256" key="1">
    <source>
        <dbReference type="ARBA" id="ARBA00004477"/>
    </source>
</evidence>
<dbReference type="GO" id="GO:0019706">
    <property type="term" value="F:protein-cysteine S-palmitoyltransferase activity"/>
    <property type="evidence" value="ECO:0007669"/>
    <property type="project" value="UniProtKB-EC"/>
</dbReference>
<feature type="transmembrane region" description="Helical" evidence="12">
    <location>
        <begin position="212"/>
        <end position="233"/>
    </location>
</feature>
<keyword evidence="2 12" id="KW-0808">Transferase</keyword>
<dbReference type="PROSITE" id="PS50216">
    <property type="entry name" value="DHHC"/>
    <property type="match status" value="1"/>
</dbReference>
<evidence type="ECO:0000256" key="5">
    <source>
        <dbReference type="ARBA" id="ARBA00022989"/>
    </source>
</evidence>
<comment type="domain">
    <text evidence="12">The DHHC domain is required for palmitoyltransferase activity.</text>
</comment>
<sequence>MLVKLLLLSLVISQICFLLVSPRYKSRWPFAWYYTKVFIPFLKDNNSHRWKFFIVPCFYLSLYLYIVLLYYLKLHPIVYPHITCFENVILIPSFVMSVLYLGIATVFVKPQNSLDSKLNSKKQYEYDKILYYPDTICRTCRIAKPARSKHCNICNRCVLLEDHHCVWANNCIGKGNFIYFYGFLIDNTLSLSYGFLRLQYLYLRNVTQLPKAALTMSILLGVFAIIVAVFTYMELSIISEGMTTNEQDKWYVVQNFMRDDKLVRDTNGNWYFIDPTDINDMNTPTRFYSTNPYDHTVYSLTDYTVIRDPSEINNIYDKGGFWENLRELLG</sequence>
<dbReference type="PANTHER" id="PTHR22883">
    <property type="entry name" value="ZINC FINGER DHHC DOMAIN CONTAINING PROTEIN"/>
    <property type="match status" value="1"/>
</dbReference>
<evidence type="ECO:0000256" key="4">
    <source>
        <dbReference type="ARBA" id="ARBA00022824"/>
    </source>
</evidence>
<proteinExistence type="inferred from homology"/>
<evidence type="ECO:0000256" key="12">
    <source>
        <dbReference type="RuleBase" id="RU079119"/>
    </source>
</evidence>
<comment type="subcellular location">
    <subcellularLocation>
        <location evidence="1">Endoplasmic reticulum membrane</location>
        <topology evidence="1">Multi-pass membrane protein</topology>
    </subcellularLocation>
</comment>
<keyword evidence="9 12" id="KW-0012">Acyltransferase</keyword>
<evidence type="ECO:0000256" key="9">
    <source>
        <dbReference type="ARBA" id="ARBA00023315"/>
    </source>
</evidence>
<keyword evidence="4" id="KW-0256">Endoplasmic reticulum</keyword>
<evidence type="ECO:0000313" key="14">
    <source>
        <dbReference type="EMBL" id="SMN21121.1"/>
    </source>
</evidence>
<dbReference type="EC" id="2.3.1.225" evidence="12"/>
<organism evidence="14 15">
    <name type="scientific">Maudiozyma saulgeensis</name>
    <dbReference type="NCBI Taxonomy" id="1789683"/>
    <lineage>
        <taxon>Eukaryota</taxon>
        <taxon>Fungi</taxon>
        <taxon>Dikarya</taxon>
        <taxon>Ascomycota</taxon>
        <taxon>Saccharomycotina</taxon>
        <taxon>Saccharomycetes</taxon>
        <taxon>Saccharomycetales</taxon>
        <taxon>Saccharomycetaceae</taxon>
        <taxon>Maudiozyma</taxon>
    </lineage>
</organism>
<dbReference type="InterPro" id="IPR039859">
    <property type="entry name" value="PFA4/ZDH16/20/ERF2-like"/>
</dbReference>
<evidence type="ECO:0000313" key="15">
    <source>
        <dbReference type="Proteomes" id="UP000196158"/>
    </source>
</evidence>
<feature type="transmembrane region" description="Helical" evidence="12">
    <location>
        <begin position="84"/>
        <end position="108"/>
    </location>
</feature>
<gene>
    <name evidence="14" type="ORF">KASA_0L01485G</name>
</gene>